<dbReference type="Proteomes" id="UP001201985">
    <property type="component" value="Unassembled WGS sequence"/>
</dbReference>
<accession>A0ABS9WA39</accession>
<dbReference type="InterPro" id="IPR037175">
    <property type="entry name" value="KFase_sf"/>
</dbReference>
<evidence type="ECO:0000256" key="1">
    <source>
        <dbReference type="SAM" id="SignalP"/>
    </source>
</evidence>
<sequence>MKQIGRLLVAVGLSMAVGVVTNSALAQDAGMKRWTQGKGWGWVWGQEDEVGALNEMTDASRLAALRLATQGKTYDLGLPYARDSYRWAGHNPGEIISFRTPEGVARQRDLPFTTPEQGNTGHTRWHSSAMFISDNVATQIDGLAHITHGEDNHWYNGFKSDQWTGDFGVRKADVTTIPPIVARGVMIDVARQKGLDALPSNYEITVADLEAALQAQNMDITPGTVALIRTGTARFWGESGGDHAKIGEYDTAGIGLAAARWLVEQKGAIMVASDTSGLECLPPRPADSQAVGGSFNPVHVYLLVQQGVHIGEFHNLEGLSADRVYEFAYVATTNAIRGTVAGTALRPLALR</sequence>
<dbReference type="PANTHER" id="PTHR34861">
    <property type="match status" value="1"/>
</dbReference>
<keyword evidence="1" id="KW-0732">Signal</keyword>
<dbReference type="PANTHER" id="PTHR34861:SF10">
    <property type="entry name" value="CYCLASE"/>
    <property type="match status" value="1"/>
</dbReference>
<dbReference type="RefSeq" id="WP_157986032.1">
    <property type="nucleotide sequence ID" value="NZ_JALBUU010000029.1"/>
</dbReference>
<gene>
    <name evidence="2" type="ORF">MON41_17170</name>
</gene>
<keyword evidence="3" id="KW-1185">Reference proteome</keyword>
<dbReference type="Pfam" id="PF04199">
    <property type="entry name" value="Cyclase"/>
    <property type="match status" value="1"/>
</dbReference>
<dbReference type="InterPro" id="IPR007325">
    <property type="entry name" value="KFase/CYL"/>
</dbReference>
<dbReference type="SUPFAM" id="SSF102198">
    <property type="entry name" value="Putative cyclase"/>
    <property type="match status" value="1"/>
</dbReference>
<protein>
    <submittedName>
        <fullName evidence="2">Cyclase family protein</fullName>
    </submittedName>
</protein>
<dbReference type="Gene3D" id="3.50.30.50">
    <property type="entry name" value="Putative cyclase"/>
    <property type="match status" value="1"/>
</dbReference>
<name>A0ABS9WA39_9PROT</name>
<feature type="signal peptide" evidence="1">
    <location>
        <begin position="1"/>
        <end position="26"/>
    </location>
</feature>
<reference evidence="2 3" key="1">
    <citation type="submission" date="2022-03" db="EMBL/GenBank/DDBJ databases">
        <title>Complete genome analysis of Roseomonas KG 17.1 : a prolific producer of plant growth promoters.</title>
        <authorList>
            <person name="Saadouli I."/>
            <person name="Najjari A."/>
            <person name="Mosbah A."/>
            <person name="Ouzari H.I."/>
        </authorList>
    </citation>
    <scope>NUCLEOTIDE SEQUENCE [LARGE SCALE GENOMIC DNA]</scope>
    <source>
        <strain evidence="2 3">KG17-1</strain>
    </source>
</reference>
<evidence type="ECO:0000313" key="3">
    <source>
        <dbReference type="Proteomes" id="UP001201985"/>
    </source>
</evidence>
<feature type="chain" id="PRO_5046034095" evidence="1">
    <location>
        <begin position="27"/>
        <end position="351"/>
    </location>
</feature>
<proteinExistence type="predicted"/>
<evidence type="ECO:0000313" key="2">
    <source>
        <dbReference type="EMBL" id="MCI0755454.1"/>
    </source>
</evidence>
<comment type="caution">
    <text evidence="2">The sequence shown here is derived from an EMBL/GenBank/DDBJ whole genome shotgun (WGS) entry which is preliminary data.</text>
</comment>
<organism evidence="2 3">
    <name type="scientific">Teichococcus vastitatis</name>
    <dbReference type="NCBI Taxonomy" id="2307076"/>
    <lineage>
        <taxon>Bacteria</taxon>
        <taxon>Pseudomonadati</taxon>
        <taxon>Pseudomonadota</taxon>
        <taxon>Alphaproteobacteria</taxon>
        <taxon>Acetobacterales</taxon>
        <taxon>Roseomonadaceae</taxon>
        <taxon>Roseomonas</taxon>
    </lineage>
</organism>
<dbReference type="EMBL" id="JALBUU010000029">
    <property type="protein sequence ID" value="MCI0755454.1"/>
    <property type="molecule type" value="Genomic_DNA"/>
</dbReference>